<name>A0A8D2J4K3_VARKO</name>
<keyword evidence="5" id="KW-0325">Glycoprotein</keyword>
<feature type="domain" description="Serpin" evidence="7">
    <location>
        <begin position="1"/>
        <end position="227"/>
    </location>
</feature>
<dbReference type="PANTHER" id="PTHR11461">
    <property type="entry name" value="SERINE PROTEASE INHIBITOR, SERPIN"/>
    <property type="match status" value="1"/>
</dbReference>
<dbReference type="Ensembl" id="ENSVKKT00000003701.1">
    <property type="protein sequence ID" value="ENSVKKP00000003603.1"/>
    <property type="gene ID" value="ENSVKKG00000002731.1"/>
</dbReference>
<dbReference type="InterPro" id="IPR042178">
    <property type="entry name" value="Serpin_sf_1"/>
</dbReference>
<dbReference type="Gene3D" id="2.10.310.10">
    <property type="entry name" value="Serpins superfamily"/>
    <property type="match status" value="1"/>
</dbReference>
<proteinExistence type="inferred from homology"/>
<keyword evidence="9" id="KW-1185">Reference proteome</keyword>
<evidence type="ECO:0000256" key="6">
    <source>
        <dbReference type="RuleBase" id="RU000411"/>
    </source>
</evidence>
<dbReference type="GO" id="GO:0005615">
    <property type="term" value="C:extracellular space"/>
    <property type="evidence" value="ECO:0007669"/>
    <property type="project" value="InterPro"/>
</dbReference>
<dbReference type="InterPro" id="IPR042185">
    <property type="entry name" value="Serpin_sf_2"/>
</dbReference>
<accession>A0A8D2J4K3</accession>
<organism evidence="8 9">
    <name type="scientific">Varanus komodoensis</name>
    <name type="common">Komodo dragon</name>
    <dbReference type="NCBI Taxonomy" id="61221"/>
    <lineage>
        <taxon>Eukaryota</taxon>
        <taxon>Metazoa</taxon>
        <taxon>Chordata</taxon>
        <taxon>Craniata</taxon>
        <taxon>Vertebrata</taxon>
        <taxon>Euteleostomi</taxon>
        <taxon>Lepidosauria</taxon>
        <taxon>Squamata</taxon>
        <taxon>Bifurcata</taxon>
        <taxon>Unidentata</taxon>
        <taxon>Episquamata</taxon>
        <taxon>Toxicofera</taxon>
        <taxon>Anguimorpha</taxon>
        <taxon>Paleoanguimorpha</taxon>
        <taxon>Varanoidea</taxon>
        <taxon>Varanidae</taxon>
        <taxon>Varanus</taxon>
    </lineage>
</organism>
<evidence type="ECO:0000256" key="3">
    <source>
        <dbReference type="ARBA" id="ARBA00022729"/>
    </source>
</evidence>
<dbReference type="SMART" id="SM00093">
    <property type="entry name" value="SERPIN"/>
    <property type="match status" value="1"/>
</dbReference>
<keyword evidence="2" id="KW-0646">Protease inhibitor</keyword>
<dbReference type="InterPro" id="IPR000215">
    <property type="entry name" value="Serpin_fam"/>
</dbReference>
<dbReference type="InterPro" id="IPR023796">
    <property type="entry name" value="Serpin_dom"/>
</dbReference>
<evidence type="ECO:0000256" key="2">
    <source>
        <dbReference type="ARBA" id="ARBA00022690"/>
    </source>
</evidence>
<dbReference type="PANTHER" id="PTHR11461:SF165">
    <property type="entry name" value="ALPHA-1-ANTITRYPSIN"/>
    <property type="match status" value="1"/>
</dbReference>
<dbReference type="SUPFAM" id="SSF56574">
    <property type="entry name" value="Serpins"/>
    <property type="match status" value="1"/>
</dbReference>
<comment type="similarity">
    <text evidence="1 6">Belongs to the serpin family.</text>
</comment>
<evidence type="ECO:0000256" key="4">
    <source>
        <dbReference type="ARBA" id="ARBA00022900"/>
    </source>
</evidence>
<evidence type="ECO:0000313" key="9">
    <source>
        <dbReference type="Proteomes" id="UP000694545"/>
    </source>
</evidence>
<reference evidence="8" key="2">
    <citation type="submission" date="2025-09" db="UniProtKB">
        <authorList>
            <consortium name="Ensembl"/>
        </authorList>
    </citation>
    <scope>IDENTIFICATION</scope>
</reference>
<evidence type="ECO:0000313" key="8">
    <source>
        <dbReference type="Ensembl" id="ENSVKKP00000003603.1"/>
    </source>
</evidence>
<dbReference type="Proteomes" id="UP000694545">
    <property type="component" value="Unplaced"/>
</dbReference>
<dbReference type="Pfam" id="PF00079">
    <property type="entry name" value="Serpin"/>
    <property type="match status" value="1"/>
</dbReference>
<dbReference type="Gene3D" id="2.30.39.10">
    <property type="entry name" value="Alpha-1-antitrypsin, domain 1"/>
    <property type="match status" value="1"/>
</dbReference>
<keyword evidence="4" id="KW-0722">Serine protease inhibitor</keyword>
<protein>
    <recommendedName>
        <fullName evidence="7">Serpin domain-containing protein</fullName>
    </recommendedName>
</protein>
<evidence type="ECO:0000256" key="5">
    <source>
        <dbReference type="ARBA" id="ARBA00023180"/>
    </source>
</evidence>
<reference evidence="8" key="1">
    <citation type="submission" date="2025-08" db="UniProtKB">
        <authorList>
            <consortium name="Ensembl"/>
        </authorList>
    </citation>
    <scope>IDENTIFICATION</scope>
</reference>
<keyword evidence="3" id="KW-0732">Signal</keyword>
<sequence length="230" mass="26256">MPKFDYLESIFTLYYLIFISKAEWKLAFDTASIREEDFFVNESKTVKVNLMHQESYYKFLHDEVLSCWVVEIPFRGDGIAETYKGDSIVALFILPDEGKLKHLEATRREFCSLGPLHLYIPKFSISASYDVKDVFQGMGMTDAFNDRADLSGITGEHNLKAPKVIHHAVLHLRESGTETSVVTTVWSKKTFPPVSPPPTLKFNRTFLMVIVELETNNFVFMAKVVDPTEG</sequence>
<dbReference type="InterPro" id="IPR023795">
    <property type="entry name" value="Serpin_CS"/>
</dbReference>
<dbReference type="GO" id="GO:0004867">
    <property type="term" value="F:serine-type endopeptidase inhibitor activity"/>
    <property type="evidence" value="ECO:0007669"/>
    <property type="project" value="UniProtKB-KW"/>
</dbReference>
<dbReference type="AlphaFoldDB" id="A0A8D2J4K3"/>
<evidence type="ECO:0000259" key="7">
    <source>
        <dbReference type="SMART" id="SM00093"/>
    </source>
</evidence>
<dbReference type="PROSITE" id="PS00284">
    <property type="entry name" value="SERPIN"/>
    <property type="match status" value="1"/>
</dbReference>
<dbReference type="InterPro" id="IPR036186">
    <property type="entry name" value="Serpin_sf"/>
</dbReference>
<dbReference type="Gene3D" id="3.30.497.10">
    <property type="entry name" value="Antithrombin, subunit I, domain 2"/>
    <property type="match status" value="1"/>
</dbReference>
<evidence type="ECO:0000256" key="1">
    <source>
        <dbReference type="ARBA" id="ARBA00009500"/>
    </source>
</evidence>